<comment type="caution">
    <text evidence="11">The sequence shown here is derived from an EMBL/GenBank/DDBJ whole genome shotgun (WGS) entry which is preliminary data.</text>
</comment>
<evidence type="ECO:0000256" key="8">
    <source>
        <dbReference type="SAM" id="MobiDB-lite"/>
    </source>
</evidence>
<evidence type="ECO:0000256" key="5">
    <source>
        <dbReference type="ARBA" id="ARBA00022833"/>
    </source>
</evidence>
<evidence type="ECO:0000259" key="9">
    <source>
        <dbReference type="PROSITE" id="PS50157"/>
    </source>
</evidence>
<sequence length="217" mass="24581">MNVKKSDMRHLFGTKSPPVSYVYNTKTGVLRFVPKSCQSRDGAARDIIHEFIELINEYEQLISSQLCKLVNFFGQICDASYSSKPGLTTHMTSHSSGRPFPNPHCDKSFKTRSTRGENVKRIHSANFVVKKPHKCVHCGKKYPRKSYLEGHNRSAHTGERPFACAERGRGFALGTMLTEYLKDAHGMGRVGKERLPRSKRKRRGGIGSQFRSFNEDT</sequence>
<evidence type="ECO:0000313" key="11">
    <source>
        <dbReference type="EMBL" id="OXA36771.1"/>
    </source>
</evidence>
<evidence type="ECO:0000256" key="7">
    <source>
        <dbReference type="PROSITE-ProRule" id="PRU00042"/>
    </source>
</evidence>
<organism evidence="11 12">
    <name type="scientific">Folsomia candida</name>
    <name type="common">Springtail</name>
    <dbReference type="NCBI Taxonomy" id="158441"/>
    <lineage>
        <taxon>Eukaryota</taxon>
        <taxon>Metazoa</taxon>
        <taxon>Ecdysozoa</taxon>
        <taxon>Arthropoda</taxon>
        <taxon>Hexapoda</taxon>
        <taxon>Collembola</taxon>
        <taxon>Entomobryomorpha</taxon>
        <taxon>Isotomoidea</taxon>
        <taxon>Isotomidae</taxon>
        <taxon>Proisotominae</taxon>
        <taxon>Folsomia</taxon>
    </lineage>
</organism>
<keyword evidence="5" id="KW-0862">Zinc</keyword>
<dbReference type="EMBL" id="LNIX01000074">
    <property type="protein sequence ID" value="OXA36771.1"/>
    <property type="molecule type" value="Genomic_DNA"/>
</dbReference>
<keyword evidence="2" id="KW-0479">Metal-binding</keyword>
<dbReference type="PROSITE" id="PS50157">
    <property type="entry name" value="ZINC_FINGER_C2H2_2"/>
    <property type="match status" value="1"/>
</dbReference>
<dbReference type="InterPro" id="IPR036236">
    <property type="entry name" value="Znf_C2H2_sf"/>
</dbReference>
<dbReference type="Gene3D" id="3.30.160.60">
    <property type="entry name" value="Classic Zinc Finger"/>
    <property type="match status" value="2"/>
</dbReference>
<dbReference type="EMBL" id="LNIX01000123">
    <property type="protein sequence ID" value="OXA36535.1"/>
    <property type="molecule type" value="Genomic_DNA"/>
</dbReference>
<dbReference type="Proteomes" id="UP000198287">
    <property type="component" value="Unassembled WGS sequence"/>
</dbReference>
<dbReference type="GO" id="GO:0008270">
    <property type="term" value="F:zinc ion binding"/>
    <property type="evidence" value="ECO:0007669"/>
    <property type="project" value="UniProtKB-KW"/>
</dbReference>
<keyword evidence="12" id="KW-1185">Reference proteome</keyword>
<reference evidence="11 12" key="1">
    <citation type="submission" date="2015-12" db="EMBL/GenBank/DDBJ databases">
        <title>The genome of Folsomia candida.</title>
        <authorList>
            <person name="Faddeeva A."/>
            <person name="Derks M.F."/>
            <person name="Anvar Y."/>
            <person name="Smit S."/>
            <person name="Van Straalen N."/>
            <person name="Roelofs D."/>
        </authorList>
    </citation>
    <scope>NUCLEOTIDE SEQUENCE [LARGE SCALE GENOMIC DNA]</scope>
    <source>
        <strain evidence="11 12">VU population</strain>
        <tissue evidence="11">Whole body</tissue>
    </source>
</reference>
<keyword evidence="3" id="KW-0677">Repeat</keyword>
<evidence type="ECO:0000313" key="12">
    <source>
        <dbReference type="Proteomes" id="UP000198287"/>
    </source>
</evidence>
<evidence type="ECO:0000256" key="4">
    <source>
        <dbReference type="ARBA" id="ARBA00022771"/>
    </source>
</evidence>
<dbReference type="AlphaFoldDB" id="A0A226CWL9"/>
<comment type="subcellular location">
    <subcellularLocation>
        <location evidence="1">Nucleus</location>
    </subcellularLocation>
</comment>
<dbReference type="PANTHER" id="PTHR24394:SF29">
    <property type="entry name" value="MYONEURIN"/>
    <property type="match status" value="1"/>
</dbReference>
<accession>A0A226CWL9</accession>
<evidence type="ECO:0000256" key="1">
    <source>
        <dbReference type="ARBA" id="ARBA00004123"/>
    </source>
</evidence>
<dbReference type="PANTHER" id="PTHR24394">
    <property type="entry name" value="ZINC FINGER PROTEIN"/>
    <property type="match status" value="1"/>
</dbReference>
<protein>
    <recommendedName>
        <fullName evidence="9">C2H2-type domain-containing protein</fullName>
    </recommendedName>
</protein>
<proteinExistence type="predicted"/>
<dbReference type="PROSITE" id="PS00028">
    <property type="entry name" value="ZINC_FINGER_C2H2_1"/>
    <property type="match status" value="1"/>
</dbReference>
<dbReference type="GO" id="GO:0005634">
    <property type="term" value="C:nucleus"/>
    <property type="evidence" value="ECO:0007669"/>
    <property type="project" value="UniProtKB-SubCell"/>
</dbReference>
<evidence type="ECO:0000256" key="2">
    <source>
        <dbReference type="ARBA" id="ARBA00022723"/>
    </source>
</evidence>
<keyword evidence="4 7" id="KW-0863">Zinc-finger</keyword>
<dbReference type="SMART" id="SM00355">
    <property type="entry name" value="ZnF_C2H2"/>
    <property type="match status" value="2"/>
</dbReference>
<dbReference type="InterPro" id="IPR013087">
    <property type="entry name" value="Znf_C2H2_type"/>
</dbReference>
<evidence type="ECO:0000256" key="6">
    <source>
        <dbReference type="ARBA" id="ARBA00023242"/>
    </source>
</evidence>
<dbReference type="OrthoDB" id="9936054at2759"/>
<evidence type="ECO:0000256" key="3">
    <source>
        <dbReference type="ARBA" id="ARBA00022737"/>
    </source>
</evidence>
<gene>
    <name evidence="11" type="ORF">Fcan01_28466</name>
    <name evidence="10" type="ORF">Fcan01_28700</name>
</gene>
<keyword evidence="6" id="KW-0539">Nucleus</keyword>
<feature type="domain" description="C2H2-type" evidence="9">
    <location>
        <begin position="133"/>
        <end position="161"/>
    </location>
</feature>
<name>A0A226CWL9_FOLCA</name>
<evidence type="ECO:0000313" key="10">
    <source>
        <dbReference type="EMBL" id="OXA36535.1"/>
    </source>
</evidence>
<dbReference type="GO" id="GO:0000981">
    <property type="term" value="F:DNA-binding transcription factor activity, RNA polymerase II-specific"/>
    <property type="evidence" value="ECO:0007669"/>
    <property type="project" value="TreeGrafter"/>
</dbReference>
<dbReference type="Pfam" id="PF00096">
    <property type="entry name" value="zf-C2H2"/>
    <property type="match status" value="1"/>
</dbReference>
<feature type="region of interest" description="Disordered" evidence="8">
    <location>
        <begin position="189"/>
        <end position="217"/>
    </location>
</feature>
<dbReference type="SUPFAM" id="SSF57667">
    <property type="entry name" value="beta-beta-alpha zinc fingers"/>
    <property type="match status" value="2"/>
</dbReference>